<evidence type="ECO:0000259" key="3">
    <source>
        <dbReference type="PROSITE" id="PS50943"/>
    </source>
</evidence>
<dbReference type="Proteomes" id="UP000183209">
    <property type="component" value="Unassembled WGS sequence"/>
</dbReference>
<dbReference type="GO" id="GO:0003677">
    <property type="term" value="F:DNA binding"/>
    <property type="evidence" value="ECO:0007669"/>
    <property type="project" value="UniProtKB-KW"/>
</dbReference>
<dbReference type="PANTHER" id="PTHR46558:SF4">
    <property type="entry name" value="DNA-BIDING PHAGE PROTEIN"/>
    <property type="match status" value="1"/>
</dbReference>
<dbReference type="PROSITE" id="PS50943">
    <property type="entry name" value="HTH_CROC1"/>
    <property type="match status" value="1"/>
</dbReference>
<protein>
    <submittedName>
        <fullName evidence="4">Helix-turn-helix</fullName>
    </submittedName>
</protein>
<accession>A0A1I6TV81</accession>
<proteinExistence type="predicted"/>
<evidence type="ECO:0000256" key="2">
    <source>
        <dbReference type="SAM" id="Phobius"/>
    </source>
</evidence>
<dbReference type="OrthoDB" id="5379939at2"/>
<evidence type="ECO:0000256" key="1">
    <source>
        <dbReference type="ARBA" id="ARBA00023125"/>
    </source>
</evidence>
<dbReference type="SUPFAM" id="SSF47413">
    <property type="entry name" value="lambda repressor-like DNA-binding domains"/>
    <property type="match status" value="1"/>
</dbReference>
<keyword evidence="2" id="KW-0472">Membrane</keyword>
<dbReference type="AlphaFoldDB" id="A0A1I6TV81"/>
<reference evidence="4 5" key="1">
    <citation type="submission" date="2016-10" db="EMBL/GenBank/DDBJ databases">
        <authorList>
            <person name="de Groot N.N."/>
        </authorList>
    </citation>
    <scope>NUCLEOTIDE SEQUENCE [LARGE SCALE GENOMIC DNA]</scope>
    <source>
        <strain evidence="4 5">CGMCC 1.6114</strain>
    </source>
</reference>
<dbReference type="CDD" id="cd00093">
    <property type="entry name" value="HTH_XRE"/>
    <property type="match status" value="1"/>
</dbReference>
<gene>
    <name evidence="4" type="ORF">SAMN04487906_2166</name>
</gene>
<keyword evidence="2" id="KW-1133">Transmembrane helix</keyword>
<dbReference type="PANTHER" id="PTHR46558">
    <property type="entry name" value="TRACRIPTIONAL REGULATORY PROTEIN-RELATED-RELATED"/>
    <property type="match status" value="1"/>
</dbReference>
<organism evidence="4 5">
    <name type="scientific">Zhouia amylolytica</name>
    <dbReference type="NCBI Taxonomy" id="376730"/>
    <lineage>
        <taxon>Bacteria</taxon>
        <taxon>Pseudomonadati</taxon>
        <taxon>Bacteroidota</taxon>
        <taxon>Flavobacteriia</taxon>
        <taxon>Flavobacteriales</taxon>
        <taxon>Flavobacteriaceae</taxon>
        <taxon>Zhouia</taxon>
    </lineage>
</organism>
<keyword evidence="2" id="KW-0812">Transmembrane</keyword>
<dbReference type="EMBL" id="FPAG01000006">
    <property type="protein sequence ID" value="SFS93018.1"/>
    <property type="molecule type" value="Genomic_DNA"/>
</dbReference>
<dbReference type="Pfam" id="PF01381">
    <property type="entry name" value="HTH_3"/>
    <property type="match status" value="1"/>
</dbReference>
<dbReference type="SMART" id="SM00530">
    <property type="entry name" value="HTH_XRE"/>
    <property type="match status" value="1"/>
</dbReference>
<keyword evidence="1" id="KW-0238">DNA-binding</keyword>
<dbReference type="InterPro" id="IPR010982">
    <property type="entry name" value="Lambda_DNA-bd_dom_sf"/>
</dbReference>
<evidence type="ECO:0000313" key="5">
    <source>
        <dbReference type="Proteomes" id="UP000183209"/>
    </source>
</evidence>
<dbReference type="Gene3D" id="1.10.260.40">
    <property type="entry name" value="lambda repressor-like DNA-binding domains"/>
    <property type="match status" value="1"/>
</dbReference>
<feature type="transmembrane region" description="Helical" evidence="2">
    <location>
        <begin position="129"/>
        <end position="148"/>
    </location>
</feature>
<feature type="transmembrane region" description="Helical" evidence="2">
    <location>
        <begin position="98"/>
        <end position="117"/>
    </location>
</feature>
<name>A0A1I6TV81_9FLAO</name>
<feature type="domain" description="HTH cro/C1-type" evidence="3">
    <location>
        <begin position="26"/>
        <end position="80"/>
    </location>
</feature>
<evidence type="ECO:0000313" key="4">
    <source>
        <dbReference type="EMBL" id="SFS93018.1"/>
    </source>
</evidence>
<dbReference type="InterPro" id="IPR001387">
    <property type="entry name" value="Cro/C1-type_HTH"/>
</dbReference>
<dbReference type="RefSeq" id="WP_083425927.1">
    <property type="nucleotide sequence ID" value="NZ_FPAG01000006.1"/>
</dbReference>
<sequence>MTLHSLTFKYNFTMYKDKQQMIAKIVKEQRIQLNYTQKDLADISNISLRSIQRIEKGEVTPRISTLKILSKFLNFTLDDLDNNQLNGSKKRVTFFREVTISILLICIILLIATAYIAQSKTFPETDFELLMYYSVVNVLLGVILIKLWKNKKIGLLTQSKGKVS</sequence>